<dbReference type="PANTHER" id="PTHR31589">
    <property type="entry name" value="PROTEIN, PUTATIVE (DUF239)-RELATED-RELATED"/>
    <property type="match status" value="1"/>
</dbReference>
<dbReference type="Gene3D" id="3.90.1320.10">
    <property type="entry name" value="Outer-capsid protein sigma 3, large lobe"/>
    <property type="match status" value="1"/>
</dbReference>
<evidence type="ECO:0000259" key="1">
    <source>
        <dbReference type="PROSITE" id="PS52045"/>
    </source>
</evidence>
<name>A0A7J6UVU5_THATH</name>
<protein>
    <submittedName>
        <fullName evidence="2">Putative NEP-interacting protein</fullName>
    </submittedName>
</protein>
<sequence>MRPTIVPKSVDDGYIPTTEKEHFTMAMLNPINCPLGTVPIRRTHKSDLIRAKSFTEKFAAKIHPQTQFTPGRHQAIVRSIFDPKVIYKGIEAIFSIYKPEVKANQSSFAQIWIEGGPPNARNSLQAGWMVAPDLYGDNNTRSFIYWSVEGNPKRGCFNLLCEGFVQVDKSFTLAYGGLLAPSEYDSKTQHAIMNQIYQDPRTGHWWLRVPSLNVTVGYWPKELFPNLAGGATQVVWGGQVFGQPNGASPGMGNGHLPDGNFRRASYAVQMKVVDPNLRLVEPGGPYYQMESFADNSNCYNVQYFGYKDHYYGFSFLFGGPGGQNCGI</sequence>
<dbReference type="AlphaFoldDB" id="A0A7J6UVU5"/>
<dbReference type="PANTHER" id="PTHR31589:SF233">
    <property type="entry name" value="PROTEIN, PUTATIVE (DUF239)-RELATED"/>
    <property type="match status" value="1"/>
</dbReference>
<comment type="caution">
    <text evidence="2">The sequence shown here is derived from an EMBL/GenBank/DDBJ whole genome shotgun (WGS) entry which is preliminary data.</text>
</comment>
<organism evidence="2 3">
    <name type="scientific">Thalictrum thalictroides</name>
    <name type="common">Rue-anemone</name>
    <name type="synonym">Anemone thalictroides</name>
    <dbReference type="NCBI Taxonomy" id="46969"/>
    <lineage>
        <taxon>Eukaryota</taxon>
        <taxon>Viridiplantae</taxon>
        <taxon>Streptophyta</taxon>
        <taxon>Embryophyta</taxon>
        <taxon>Tracheophyta</taxon>
        <taxon>Spermatophyta</taxon>
        <taxon>Magnoliopsida</taxon>
        <taxon>Ranunculales</taxon>
        <taxon>Ranunculaceae</taxon>
        <taxon>Thalictroideae</taxon>
        <taxon>Thalictrum</taxon>
    </lineage>
</organism>
<keyword evidence="3" id="KW-1185">Reference proteome</keyword>
<feature type="domain" description="Neprosin PEP catalytic" evidence="1">
    <location>
        <begin position="67"/>
        <end position="326"/>
    </location>
</feature>
<evidence type="ECO:0000313" key="3">
    <source>
        <dbReference type="Proteomes" id="UP000554482"/>
    </source>
</evidence>
<dbReference type="PROSITE" id="PS52045">
    <property type="entry name" value="NEPROSIN_PEP_CD"/>
    <property type="match status" value="1"/>
</dbReference>
<gene>
    <name evidence="2" type="ORF">FRX31_034083</name>
</gene>
<dbReference type="OrthoDB" id="1858978at2759"/>
<dbReference type="Proteomes" id="UP000554482">
    <property type="component" value="Unassembled WGS sequence"/>
</dbReference>
<reference evidence="2 3" key="1">
    <citation type="submission" date="2020-06" db="EMBL/GenBank/DDBJ databases">
        <title>Transcriptomic and genomic resources for Thalictrum thalictroides and T. hernandezii: Facilitating candidate gene discovery in an emerging model plant lineage.</title>
        <authorList>
            <person name="Arias T."/>
            <person name="Riano-Pachon D.M."/>
            <person name="Di Stilio V.S."/>
        </authorList>
    </citation>
    <scope>NUCLEOTIDE SEQUENCE [LARGE SCALE GENOMIC DNA]</scope>
    <source>
        <strain evidence="3">cv. WT478/WT964</strain>
        <tissue evidence="2">Leaves</tissue>
    </source>
</reference>
<dbReference type="Pfam" id="PF03080">
    <property type="entry name" value="Neprosin"/>
    <property type="match status" value="1"/>
</dbReference>
<dbReference type="InterPro" id="IPR053168">
    <property type="entry name" value="Glutamic_endopeptidase"/>
</dbReference>
<evidence type="ECO:0000313" key="2">
    <source>
        <dbReference type="EMBL" id="KAF5176330.1"/>
    </source>
</evidence>
<dbReference type="InterPro" id="IPR004314">
    <property type="entry name" value="Neprosin"/>
</dbReference>
<accession>A0A7J6UVU5</accession>
<dbReference type="EMBL" id="JABWDY010042887">
    <property type="protein sequence ID" value="KAF5176330.1"/>
    <property type="molecule type" value="Genomic_DNA"/>
</dbReference>
<proteinExistence type="predicted"/>